<feature type="compositionally biased region" description="Basic and acidic residues" evidence="12">
    <location>
        <begin position="397"/>
        <end position="406"/>
    </location>
</feature>
<accession>A0A3L6E1A8</accession>
<dbReference type="FunFam" id="3.30.200.20:FF:000228">
    <property type="entry name" value="Serine/threonine-protein kinase BIK1"/>
    <property type="match status" value="1"/>
</dbReference>
<evidence type="ECO:0000256" key="10">
    <source>
        <dbReference type="ARBA" id="ARBA00023136"/>
    </source>
</evidence>
<evidence type="ECO:0000256" key="5">
    <source>
        <dbReference type="ARBA" id="ARBA00022527"/>
    </source>
</evidence>
<comment type="function">
    <text evidence="11">May be involved in plant defense signaling.</text>
</comment>
<evidence type="ECO:0000256" key="6">
    <source>
        <dbReference type="ARBA" id="ARBA00022679"/>
    </source>
</evidence>
<sequence length="460" mass="49602">MRARKAKTATSSSFWRSLLGGCLGGGGGGGGRAAGDRQRKVRPGGGGGRLSFTDLSGAADQDLSASLVGSNLHVFSVAELREATRGFVSGNFLGEGGFGPVYRGFVADGVKKGLKAQAIAVKLWDPEGAQGHKEWLAEVIFLGQLRHPNLVKLVGYCCEDEHRLLVYEYMEHGSLENHLFKQIPAVLPWSTRLNIAVGAAKGLAFLHDAEKPVIYRDFKASNILLDSDYKAKLSDFGLAKDGPEGDDTHVSTRVMGTHGYAAPEYIMTGHLTAKSDVYSFGVVLLEILTGRRSVDKTRPSREQNLVDYARPCLKDPLRLGRIMDPAMEGQYSPRAAQSAALVAYRCLSASPKNRPDMSAVVRALEPLLDLDDDVPVAPLGHAGPVVLFVAAAAAEEEKKERAPRKDVHVHRRRPMSPKASPRKRPGAGGTKEEFWVWHLPVPADQKTRPSLGGGVVQACA</sequence>
<dbReference type="ExpressionAtlas" id="A0A3L6E1A8">
    <property type="expression patterns" value="baseline and differential"/>
</dbReference>
<evidence type="ECO:0000313" key="15">
    <source>
        <dbReference type="Proteomes" id="UP000251960"/>
    </source>
</evidence>
<organism evidence="14">
    <name type="scientific">Zea mays</name>
    <name type="common">Maize</name>
    <dbReference type="NCBI Taxonomy" id="4577"/>
    <lineage>
        <taxon>Eukaryota</taxon>
        <taxon>Viridiplantae</taxon>
        <taxon>Streptophyta</taxon>
        <taxon>Embryophyta</taxon>
        <taxon>Tracheophyta</taxon>
        <taxon>Spermatophyta</taxon>
        <taxon>Magnoliopsida</taxon>
        <taxon>Liliopsida</taxon>
        <taxon>Poales</taxon>
        <taxon>Poaceae</taxon>
        <taxon>PACMAD clade</taxon>
        <taxon>Panicoideae</taxon>
        <taxon>Andropogonodae</taxon>
        <taxon>Andropogoneae</taxon>
        <taxon>Tripsacinae</taxon>
        <taxon>Zea</taxon>
    </lineage>
</organism>
<keyword evidence="9" id="KW-0067">ATP-binding</keyword>
<evidence type="ECO:0000313" key="14">
    <source>
        <dbReference type="EMBL" id="PWZ13998.1"/>
    </source>
</evidence>
<dbReference type="AlphaFoldDB" id="A0A3L6E1A8"/>
<keyword evidence="7" id="KW-0547">Nucleotide-binding</keyword>
<keyword evidence="10" id="KW-0472">Membrane</keyword>
<name>A0A3L6E1A8_MAIZE</name>
<feature type="region of interest" description="Disordered" evidence="12">
    <location>
        <begin position="397"/>
        <end position="433"/>
    </location>
</feature>
<reference evidence="14 15" key="1">
    <citation type="journal article" date="2018" name="Nat. Genet.">
        <title>Extensive intraspecific gene order and gene structural variations between Mo17 and other maize genomes.</title>
        <authorList>
            <person name="Sun S."/>
            <person name="Zhou Y."/>
            <person name="Chen J."/>
            <person name="Shi J."/>
            <person name="Zhao H."/>
            <person name="Zhao H."/>
            <person name="Song W."/>
            <person name="Zhang M."/>
            <person name="Cui Y."/>
            <person name="Dong X."/>
            <person name="Liu H."/>
            <person name="Ma X."/>
            <person name="Jiao Y."/>
            <person name="Wang B."/>
            <person name="Wei X."/>
            <person name="Stein J.C."/>
            <person name="Glaubitz J.C."/>
            <person name="Lu F."/>
            <person name="Yu G."/>
            <person name="Liang C."/>
            <person name="Fengler K."/>
            <person name="Li B."/>
            <person name="Rafalski A."/>
            <person name="Schnable P.S."/>
            <person name="Ware D.H."/>
            <person name="Buckler E.S."/>
            <person name="Lai J."/>
        </authorList>
    </citation>
    <scope>NUCLEOTIDE SEQUENCE [LARGE SCALE GENOMIC DNA]</scope>
    <source>
        <strain evidence="15">cv. Missouri 17</strain>
        <tissue evidence="14">Seedling</tissue>
    </source>
</reference>
<evidence type="ECO:0000256" key="11">
    <source>
        <dbReference type="ARBA" id="ARBA00054261"/>
    </source>
</evidence>
<dbReference type="InterPro" id="IPR001245">
    <property type="entry name" value="Ser-Thr/Tyr_kinase_cat_dom"/>
</dbReference>
<dbReference type="Gene3D" id="1.10.510.10">
    <property type="entry name" value="Transferase(Phosphotransferase) domain 1"/>
    <property type="match status" value="1"/>
</dbReference>
<evidence type="ECO:0000256" key="4">
    <source>
        <dbReference type="ARBA" id="ARBA00022475"/>
    </source>
</evidence>
<gene>
    <name evidence="14" type="ORF">Zm00014a_017817</name>
</gene>
<dbReference type="PROSITE" id="PS00108">
    <property type="entry name" value="PROTEIN_KINASE_ST"/>
    <property type="match status" value="1"/>
</dbReference>
<evidence type="ECO:0000256" key="7">
    <source>
        <dbReference type="ARBA" id="ARBA00022741"/>
    </source>
</evidence>
<dbReference type="PROSITE" id="PS50011">
    <property type="entry name" value="PROTEIN_KINASE_DOM"/>
    <property type="match status" value="1"/>
</dbReference>
<feature type="region of interest" description="Disordered" evidence="12">
    <location>
        <begin position="26"/>
        <end position="47"/>
    </location>
</feature>
<feature type="compositionally biased region" description="Basic residues" evidence="12">
    <location>
        <begin position="407"/>
        <end position="425"/>
    </location>
</feature>
<dbReference type="EMBL" id="NCVQ01000008">
    <property type="protein sequence ID" value="PWZ13998.1"/>
    <property type="molecule type" value="Genomic_DNA"/>
</dbReference>
<dbReference type="InterPro" id="IPR050823">
    <property type="entry name" value="Plant_Ser_Thr_Prot_Kinase"/>
</dbReference>
<evidence type="ECO:0000256" key="12">
    <source>
        <dbReference type="SAM" id="MobiDB-lite"/>
    </source>
</evidence>
<protein>
    <recommendedName>
        <fullName evidence="3">non-specific serine/threonine protein kinase</fullName>
        <ecNumber evidence="3">2.7.11.1</ecNumber>
    </recommendedName>
</protein>
<dbReference type="InterPro" id="IPR011009">
    <property type="entry name" value="Kinase-like_dom_sf"/>
</dbReference>
<comment type="similarity">
    <text evidence="2">Belongs to the protein kinase superfamily. Ser/Thr protein kinase family.</text>
</comment>
<comment type="subcellular location">
    <subcellularLocation>
        <location evidence="1">Cell membrane</location>
    </subcellularLocation>
</comment>
<dbReference type="GO" id="GO:0005886">
    <property type="term" value="C:plasma membrane"/>
    <property type="evidence" value="ECO:0007669"/>
    <property type="project" value="UniProtKB-SubCell"/>
</dbReference>
<keyword evidence="8 14" id="KW-0418">Kinase</keyword>
<dbReference type="GO" id="GO:0004674">
    <property type="term" value="F:protein serine/threonine kinase activity"/>
    <property type="evidence" value="ECO:0007669"/>
    <property type="project" value="UniProtKB-KW"/>
</dbReference>
<dbReference type="CDD" id="cd14066">
    <property type="entry name" value="STKc_IRAK"/>
    <property type="match status" value="1"/>
</dbReference>
<keyword evidence="6" id="KW-0808">Transferase</keyword>
<accession>A0A3L6E0G4</accession>
<proteinExistence type="inferred from homology"/>
<evidence type="ECO:0000256" key="8">
    <source>
        <dbReference type="ARBA" id="ARBA00022777"/>
    </source>
</evidence>
<dbReference type="InterPro" id="IPR000719">
    <property type="entry name" value="Prot_kinase_dom"/>
</dbReference>
<dbReference type="FunFam" id="1.10.510.10:FF:000032">
    <property type="entry name" value="Serine/threonine-protein kinase PBS1"/>
    <property type="match status" value="1"/>
</dbReference>
<dbReference type="Gene3D" id="3.30.200.20">
    <property type="entry name" value="Phosphorylase Kinase, domain 1"/>
    <property type="match status" value="1"/>
</dbReference>
<dbReference type="EMBL" id="NCVQ01000008">
    <property type="protein sequence ID" value="PWZ13997.1"/>
    <property type="molecule type" value="Genomic_DNA"/>
</dbReference>
<keyword evidence="4" id="KW-1003">Cell membrane</keyword>
<evidence type="ECO:0000256" key="1">
    <source>
        <dbReference type="ARBA" id="ARBA00004236"/>
    </source>
</evidence>
<dbReference type="EC" id="2.7.11.1" evidence="3"/>
<dbReference type="GO" id="GO:0005524">
    <property type="term" value="F:ATP binding"/>
    <property type="evidence" value="ECO:0007669"/>
    <property type="project" value="UniProtKB-KW"/>
</dbReference>
<feature type="domain" description="Protein kinase" evidence="13">
    <location>
        <begin position="87"/>
        <end position="368"/>
    </location>
</feature>
<dbReference type="PANTHER" id="PTHR45621">
    <property type="entry name" value="OS01G0588500 PROTEIN-RELATED"/>
    <property type="match status" value="1"/>
</dbReference>
<evidence type="ECO:0000256" key="3">
    <source>
        <dbReference type="ARBA" id="ARBA00012513"/>
    </source>
</evidence>
<dbReference type="InterPro" id="IPR008271">
    <property type="entry name" value="Ser/Thr_kinase_AS"/>
</dbReference>
<keyword evidence="5" id="KW-0723">Serine/threonine-protein kinase</keyword>
<evidence type="ECO:0000256" key="9">
    <source>
        <dbReference type="ARBA" id="ARBA00022840"/>
    </source>
</evidence>
<evidence type="ECO:0000256" key="2">
    <source>
        <dbReference type="ARBA" id="ARBA00008684"/>
    </source>
</evidence>
<dbReference type="Proteomes" id="UP000251960">
    <property type="component" value="Chromosome 7"/>
</dbReference>
<dbReference type="SUPFAM" id="SSF56112">
    <property type="entry name" value="Protein kinase-like (PK-like)"/>
    <property type="match status" value="1"/>
</dbReference>
<comment type="caution">
    <text evidence="14">The sequence shown here is derived from an EMBL/GenBank/DDBJ whole genome shotgun (WGS) entry which is preliminary data.</text>
</comment>
<dbReference type="Pfam" id="PF07714">
    <property type="entry name" value="PK_Tyr_Ser-Thr"/>
    <property type="match status" value="1"/>
</dbReference>
<evidence type="ECO:0000259" key="13">
    <source>
        <dbReference type="PROSITE" id="PS50011"/>
    </source>
</evidence>